<feature type="transmembrane region" description="Helical" evidence="6">
    <location>
        <begin position="116"/>
        <end position="137"/>
    </location>
</feature>
<evidence type="ECO:0000313" key="8">
    <source>
        <dbReference type="EMBL" id="KMO40903.1"/>
    </source>
</evidence>
<reference evidence="8 9" key="1">
    <citation type="submission" date="2015-03" db="EMBL/GenBank/DDBJ databases">
        <title>Genome sequencing of Methylobacterium variabile DSM 16961.</title>
        <authorList>
            <person name="Chaudhry V."/>
            <person name="Patil P.B."/>
        </authorList>
    </citation>
    <scope>NUCLEOTIDE SEQUENCE [LARGE SCALE GENOMIC DNA]</scope>
    <source>
        <strain evidence="8 9">DSM 16961</strain>
    </source>
</reference>
<evidence type="ECO:0000259" key="7">
    <source>
        <dbReference type="Pfam" id="PF04138"/>
    </source>
</evidence>
<feature type="transmembrane region" description="Helical" evidence="6">
    <location>
        <begin position="79"/>
        <end position="104"/>
    </location>
</feature>
<feature type="transmembrane region" description="Helical" evidence="6">
    <location>
        <begin position="464"/>
        <end position="482"/>
    </location>
</feature>
<dbReference type="PATRIC" id="fig|298794.3.peg.5591"/>
<dbReference type="GO" id="GO:0000271">
    <property type="term" value="P:polysaccharide biosynthetic process"/>
    <property type="evidence" value="ECO:0007669"/>
    <property type="project" value="InterPro"/>
</dbReference>
<dbReference type="AlphaFoldDB" id="A0A0J6T5R4"/>
<keyword evidence="4 6" id="KW-0472">Membrane</keyword>
<dbReference type="EMBL" id="LABY01000040">
    <property type="protein sequence ID" value="KMO40903.1"/>
    <property type="molecule type" value="Genomic_DNA"/>
</dbReference>
<feature type="transmembrane region" description="Helical" evidence="6">
    <location>
        <begin position="520"/>
        <end position="538"/>
    </location>
</feature>
<feature type="transmembrane region" description="Helical" evidence="6">
    <location>
        <begin position="259"/>
        <end position="288"/>
    </location>
</feature>
<feature type="transmembrane region" description="Helical" evidence="6">
    <location>
        <begin position="321"/>
        <end position="339"/>
    </location>
</feature>
<feature type="transmembrane region" description="Helical" evidence="6">
    <location>
        <begin position="294"/>
        <end position="314"/>
    </location>
</feature>
<evidence type="ECO:0000256" key="3">
    <source>
        <dbReference type="ARBA" id="ARBA00022989"/>
    </source>
</evidence>
<accession>A0A0J6T5R4</accession>
<feature type="transmembrane region" description="Helical" evidence="6">
    <location>
        <begin position="230"/>
        <end position="252"/>
    </location>
</feature>
<feature type="transmembrane region" description="Helical" evidence="6">
    <location>
        <begin position="43"/>
        <end position="67"/>
    </location>
</feature>
<protein>
    <recommendedName>
        <fullName evidence="7">GtrA/DPMS transmembrane domain-containing protein</fullName>
    </recommendedName>
</protein>
<keyword evidence="3 6" id="KW-1133">Transmembrane helix</keyword>
<gene>
    <name evidence="8" type="ORF">VQ02_06945</name>
</gene>
<dbReference type="OrthoDB" id="7060875at2"/>
<feature type="transmembrane region" description="Helical" evidence="6">
    <location>
        <begin position="488"/>
        <end position="508"/>
    </location>
</feature>
<evidence type="ECO:0000256" key="4">
    <source>
        <dbReference type="ARBA" id="ARBA00023136"/>
    </source>
</evidence>
<dbReference type="GO" id="GO:0016020">
    <property type="term" value="C:membrane"/>
    <property type="evidence" value="ECO:0007669"/>
    <property type="project" value="UniProtKB-SubCell"/>
</dbReference>
<feature type="domain" description="GtrA/DPMS transmembrane" evidence="7">
    <location>
        <begin position="18"/>
        <end position="138"/>
    </location>
</feature>
<dbReference type="Proteomes" id="UP000035955">
    <property type="component" value="Unassembled WGS sequence"/>
</dbReference>
<feature type="transmembrane region" description="Helical" evidence="6">
    <location>
        <begin position="16"/>
        <end position="37"/>
    </location>
</feature>
<proteinExistence type="predicted"/>
<keyword evidence="9" id="KW-1185">Reference proteome</keyword>
<name>A0A0J6T5R4_9HYPH</name>
<organism evidence="8 9">
    <name type="scientific">Methylobacterium variabile</name>
    <dbReference type="NCBI Taxonomy" id="298794"/>
    <lineage>
        <taxon>Bacteria</taxon>
        <taxon>Pseudomonadati</taxon>
        <taxon>Pseudomonadota</taxon>
        <taxon>Alphaproteobacteria</taxon>
        <taxon>Hyphomicrobiales</taxon>
        <taxon>Methylobacteriaceae</taxon>
        <taxon>Methylobacterium</taxon>
    </lineage>
</organism>
<evidence type="ECO:0000256" key="1">
    <source>
        <dbReference type="ARBA" id="ARBA00004141"/>
    </source>
</evidence>
<comment type="caution">
    <text evidence="8">The sequence shown here is derived from an EMBL/GenBank/DDBJ whole genome shotgun (WGS) entry which is preliminary data.</text>
</comment>
<evidence type="ECO:0000256" key="6">
    <source>
        <dbReference type="SAM" id="Phobius"/>
    </source>
</evidence>
<sequence length="727" mass="77387">MIVDVAPRQAIDIREFVRFVGTGVTATIGNLAAVWIVARHGSFGLALLAGSIAGFILSFVLSKLVAFRARSWDRAWAEALRFTLVHGAGAVVYWVVGFAVGRYVLPHLLDRPLSELGGAFVGAGVMTATSYFGHRFFTYRTYAPRSRAQPGTTAPVSASPAPSGERSASARHSEDATSAALVGLLAFVGLGLLMPRGVGLFDEGIILSDAMRVAAGEVVHRDFYSSYGPAQYTIVAAVLGLTDGSFLAVRLYDVACKAVVCALLFSILRGLAGGPLALLAIAAAWLWFAALAVFPLYPIYPCMILGLVATWLMVGGSLRPGGLRVCAAAGACAGAAALFRYEVGFFLLVANLLGAGVLIGLDAARGGAARRYAGVVVAYGLGTSLVFLPAAAAYLLVAPVGSFWHDIVEFSTKYYAEMRGLPFPRPWEPKGGVYFAPLIAGLGLVEAGRISWPARRPRRDEAEARARAVLVLFSLCTLLFFLKGIVRVSAIHVLLATIPALVVAAILARRWLGGSRLPQAGAILVLLLTIGPPAVFAASKLRDAFTSPDNVLASLIAERAGLRSAPGEAACRTTSRSTVALYPPDHARAANYVARRTRPDERIFVALDRHDMIFTNPVALYFAVERLPGTHWHQFDPGLQTRADTQAAIVADLQDNRVRWVIRDGSMENPNEPNGSSRSSGVTLLDEFLDASYRPVASSGRVAVWLLKSEAVSSVDHQSPCEATAID</sequence>
<dbReference type="InterPro" id="IPR007267">
    <property type="entry name" value="GtrA_DPMS_TM"/>
</dbReference>
<evidence type="ECO:0000256" key="5">
    <source>
        <dbReference type="SAM" id="MobiDB-lite"/>
    </source>
</evidence>
<evidence type="ECO:0000256" key="2">
    <source>
        <dbReference type="ARBA" id="ARBA00022692"/>
    </source>
</evidence>
<feature type="transmembrane region" description="Helical" evidence="6">
    <location>
        <begin position="345"/>
        <end position="364"/>
    </location>
</feature>
<dbReference type="Pfam" id="PF04138">
    <property type="entry name" value="GtrA_DPMS_TM"/>
    <property type="match status" value="1"/>
</dbReference>
<evidence type="ECO:0000313" key="9">
    <source>
        <dbReference type="Proteomes" id="UP000035955"/>
    </source>
</evidence>
<keyword evidence="2 6" id="KW-0812">Transmembrane</keyword>
<feature type="region of interest" description="Disordered" evidence="5">
    <location>
        <begin position="146"/>
        <end position="170"/>
    </location>
</feature>
<feature type="transmembrane region" description="Helical" evidence="6">
    <location>
        <begin position="376"/>
        <end position="397"/>
    </location>
</feature>
<feature type="transmembrane region" description="Helical" evidence="6">
    <location>
        <begin position="176"/>
        <end position="194"/>
    </location>
</feature>
<feature type="transmembrane region" description="Helical" evidence="6">
    <location>
        <begin position="432"/>
        <end position="452"/>
    </location>
</feature>
<comment type="subcellular location">
    <subcellularLocation>
        <location evidence="1">Membrane</location>
        <topology evidence="1">Multi-pass membrane protein</topology>
    </subcellularLocation>
</comment>